<reference evidence="13 14" key="1">
    <citation type="submission" date="2021-01" db="EMBL/GenBank/DDBJ databases">
        <title>Piscinibacter sp. Jin2 Genome sequencing and assembly.</title>
        <authorList>
            <person name="Kim I."/>
        </authorList>
    </citation>
    <scope>NUCLEOTIDE SEQUENCE [LARGE SCALE GENOMIC DNA]</scope>
    <source>
        <strain evidence="13 14">Jin2</strain>
    </source>
</reference>
<dbReference type="HAMAP" id="MF_00454">
    <property type="entry name" value="FluC"/>
    <property type="match status" value="1"/>
</dbReference>
<dbReference type="PANTHER" id="PTHR28259">
    <property type="entry name" value="FLUORIDE EXPORT PROTEIN 1-RELATED"/>
    <property type="match status" value="1"/>
</dbReference>
<keyword evidence="3" id="KW-0997">Cell inner membrane</keyword>
<evidence type="ECO:0000256" key="4">
    <source>
        <dbReference type="ARBA" id="ARBA00022692"/>
    </source>
</evidence>
<proteinExistence type="inferred from homology"/>
<keyword evidence="7 12" id="KW-0406">Ion transport</keyword>
<dbReference type="Proteomes" id="UP000643207">
    <property type="component" value="Unassembled WGS sequence"/>
</dbReference>
<dbReference type="GO" id="GO:0046872">
    <property type="term" value="F:metal ion binding"/>
    <property type="evidence" value="ECO:0007669"/>
    <property type="project" value="UniProtKB-KW"/>
</dbReference>
<evidence type="ECO:0000256" key="1">
    <source>
        <dbReference type="ARBA" id="ARBA00004651"/>
    </source>
</evidence>
<accession>A0A9X0XEV5</accession>
<comment type="subcellular location">
    <subcellularLocation>
        <location evidence="1 12">Cell membrane</location>
        <topology evidence="1 12">Multi-pass membrane protein</topology>
    </subcellularLocation>
</comment>
<evidence type="ECO:0000256" key="6">
    <source>
        <dbReference type="ARBA" id="ARBA00023053"/>
    </source>
</evidence>
<keyword evidence="2 12" id="KW-1003">Cell membrane</keyword>
<organism evidence="13 14">
    <name type="scientific">Aquariibacter lacus</name>
    <dbReference type="NCBI Taxonomy" id="2801332"/>
    <lineage>
        <taxon>Bacteria</taxon>
        <taxon>Pseudomonadati</taxon>
        <taxon>Pseudomonadota</taxon>
        <taxon>Betaproteobacteria</taxon>
        <taxon>Burkholderiales</taxon>
        <taxon>Sphaerotilaceae</taxon>
        <taxon>Aquariibacter</taxon>
    </lineage>
</organism>
<comment type="similarity">
    <text evidence="10 12">Belongs to the fluoride channel Fluc/FEX (TC 1.A.43) family.</text>
</comment>
<dbReference type="Pfam" id="PF02537">
    <property type="entry name" value="CRCB"/>
    <property type="match status" value="1"/>
</dbReference>
<gene>
    <name evidence="12" type="primary">fluC</name>
    <name evidence="12" type="synonym">crcB</name>
    <name evidence="13" type="ORF">JI742_07690</name>
</gene>
<feature type="binding site" evidence="12">
    <location>
        <position position="80"/>
    </location>
    <ligand>
        <name>Na(+)</name>
        <dbReference type="ChEBI" id="CHEBI:29101"/>
        <note>structural</note>
    </ligand>
</feature>
<keyword evidence="8 12" id="KW-0472">Membrane</keyword>
<keyword evidence="12" id="KW-0813">Transport</keyword>
<dbReference type="GO" id="GO:0062054">
    <property type="term" value="F:fluoride channel activity"/>
    <property type="evidence" value="ECO:0007669"/>
    <property type="project" value="UniProtKB-UniRule"/>
</dbReference>
<dbReference type="AlphaFoldDB" id="A0A9X0XEV5"/>
<keyword evidence="5 12" id="KW-1133">Transmembrane helix</keyword>
<keyword evidence="4 12" id="KW-0812">Transmembrane</keyword>
<evidence type="ECO:0000256" key="7">
    <source>
        <dbReference type="ARBA" id="ARBA00023065"/>
    </source>
</evidence>
<feature type="transmembrane region" description="Helical" evidence="12">
    <location>
        <begin position="36"/>
        <end position="62"/>
    </location>
</feature>
<keyword evidence="14" id="KW-1185">Reference proteome</keyword>
<sequence>MSGAGPALWLQAAAVACGAAAGGLLRWGLGLLLNPLWAGFPLGTLFVNTVGGLLIGGLGAWFAQQPQELLRLLLVTGLLGGLTTFSAFSAESLALLQRGAPGLALLHTAAHLLGALACAAAGWALVHALLARG</sequence>
<feature type="binding site" evidence="12">
    <location>
        <position position="83"/>
    </location>
    <ligand>
        <name>Na(+)</name>
        <dbReference type="ChEBI" id="CHEBI:29101"/>
        <note>structural</note>
    </ligand>
</feature>
<evidence type="ECO:0000256" key="3">
    <source>
        <dbReference type="ARBA" id="ARBA00022519"/>
    </source>
</evidence>
<feature type="transmembrane region" description="Helical" evidence="12">
    <location>
        <begin position="69"/>
        <end position="89"/>
    </location>
</feature>
<dbReference type="GO" id="GO:0005886">
    <property type="term" value="C:plasma membrane"/>
    <property type="evidence" value="ECO:0007669"/>
    <property type="project" value="UniProtKB-SubCell"/>
</dbReference>
<evidence type="ECO:0000256" key="10">
    <source>
        <dbReference type="ARBA" id="ARBA00035120"/>
    </source>
</evidence>
<evidence type="ECO:0000256" key="9">
    <source>
        <dbReference type="ARBA" id="ARBA00023303"/>
    </source>
</evidence>
<comment type="function">
    <text evidence="12">Fluoride-specific ion channel. Important for reducing fluoride concentration in the cell, thus reducing its toxicity.</text>
</comment>
<dbReference type="InterPro" id="IPR003691">
    <property type="entry name" value="FluC"/>
</dbReference>
<dbReference type="PANTHER" id="PTHR28259:SF1">
    <property type="entry name" value="FLUORIDE EXPORT PROTEIN 1-RELATED"/>
    <property type="match status" value="1"/>
</dbReference>
<evidence type="ECO:0000313" key="13">
    <source>
        <dbReference type="EMBL" id="MBL0719768.1"/>
    </source>
</evidence>
<dbReference type="GO" id="GO:0140114">
    <property type="term" value="P:cellular detoxification of fluoride"/>
    <property type="evidence" value="ECO:0007669"/>
    <property type="project" value="UniProtKB-UniRule"/>
</dbReference>
<keyword evidence="6 12" id="KW-0915">Sodium</keyword>
<comment type="catalytic activity">
    <reaction evidence="11">
        <text>fluoride(in) = fluoride(out)</text>
        <dbReference type="Rhea" id="RHEA:76159"/>
        <dbReference type="ChEBI" id="CHEBI:17051"/>
    </reaction>
    <physiologicalReaction direction="left-to-right" evidence="11">
        <dbReference type="Rhea" id="RHEA:76160"/>
    </physiologicalReaction>
</comment>
<dbReference type="EMBL" id="JAERRA010000001">
    <property type="protein sequence ID" value="MBL0719768.1"/>
    <property type="molecule type" value="Genomic_DNA"/>
</dbReference>
<dbReference type="RefSeq" id="WP_201825254.1">
    <property type="nucleotide sequence ID" value="NZ_JAERRA010000001.1"/>
</dbReference>
<comment type="activity regulation">
    <text evidence="12">Na(+) is not transported, but it plays an essential structural role and its presence is essential for fluoride channel function.</text>
</comment>
<comment type="caution">
    <text evidence="13">The sequence shown here is derived from an EMBL/GenBank/DDBJ whole genome shotgun (WGS) entry which is preliminary data.</text>
</comment>
<evidence type="ECO:0000256" key="12">
    <source>
        <dbReference type="HAMAP-Rule" id="MF_00454"/>
    </source>
</evidence>
<evidence type="ECO:0000313" key="14">
    <source>
        <dbReference type="Proteomes" id="UP000643207"/>
    </source>
</evidence>
<keyword evidence="9 12" id="KW-0407">Ion channel</keyword>
<evidence type="ECO:0000256" key="11">
    <source>
        <dbReference type="ARBA" id="ARBA00035585"/>
    </source>
</evidence>
<name>A0A9X0XEV5_9BURK</name>
<keyword evidence="12" id="KW-0479">Metal-binding</keyword>
<evidence type="ECO:0000256" key="5">
    <source>
        <dbReference type="ARBA" id="ARBA00022989"/>
    </source>
</evidence>
<protein>
    <recommendedName>
        <fullName evidence="12">Fluoride-specific ion channel FluC</fullName>
    </recommendedName>
</protein>
<evidence type="ECO:0000256" key="2">
    <source>
        <dbReference type="ARBA" id="ARBA00022475"/>
    </source>
</evidence>
<evidence type="ECO:0000256" key="8">
    <source>
        <dbReference type="ARBA" id="ARBA00023136"/>
    </source>
</evidence>
<feature type="transmembrane region" description="Helical" evidence="12">
    <location>
        <begin position="109"/>
        <end position="130"/>
    </location>
</feature>